<dbReference type="EMBL" id="JAYMGO010000013">
    <property type="protein sequence ID" value="KAL1262814.1"/>
    <property type="molecule type" value="Genomic_DNA"/>
</dbReference>
<evidence type="ECO:0000313" key="2">
    <source>
        <dbReference type="EMBL" id="KAL1262814.1"/>
    </source>
</evidence>
<gene>
    <name evidence="2" type="ORF">QQF64_005553</name>
</gene>
<feature type="compositionally biased region" description="Basic residues" evidence="1">
    <location>
        <begin position="14"/>
        <end position="24"/>
    </location>
</feature>
<organism evidence="2 3">
    <name type="scientific">Cirrhinus molitorella</name>
    <name type="common">mud carp</name>
    <dbReference type="NCBI Taxonomy" id="172907"/>
    <lineage>
        <taxon>Eukaryota</taxon>
        <taxon>Metazoa</taxon>
        <taxon>Chordata</taxon>
        <taxon>Craniata</taxon>
        <taxon>Vertebrata</taxon>
        <taxon>Euteleostomi</taxon>
        <taxon>Actinopterygii</taxon>
        <taxon>Neopterygii</taxon>
        <taxon>Teleostei</taxon>
        <taxon>Ostariophysi</taxon>
        <taxon>Cypriniformes</taxon>
        <taxon>Cyprinidae</taxon>
        <taxon>Labeoninae</taxon>
        <taxon>Labeonini</taxon>
        <taxon>Cirrhinus</taxon>
    </lineage>
</organism>
<accession>A0ABR3MFS6</accession>
<dbReference type="Proteomes" id="UP001558613">
    <property type="component" value="Unassembled WGS sequence"/>
</dbReference>
<feature type="region of interest" description="Disordered" evidence="1">
    <location>
        <begin position="41"/>
        <end position="64"/>
    </location>
</feature>
<name>A0ABR3MFS6_9TELE</name>
<sequence>MMKGTKIRKNEKQRNKRATAQRSQHKLFLLRCYTAYCSTTSETRRERNRARKERKKETPTRTCRFHPGEQRWKKEKRIRDWMTEFQPRK</sequence>
<protein>
    <submittedName>
        <fullName evidence="2">Uncharacterized protein</fullName>
    </submittedName>
</protein>
<reference evidence="2 3" key="1">
    <citation type="submission" date="2023-09" db="EMBL/GenBank/DDBJ databases">
        <authorList>
            <person name="Wang M."/>
        </authorList>
    </citation>
    <scope>NUCLEOTIDE SEQUENCE [LARGE SCALE GENOMIC DNA]</scope>
    <source>
        <strain evidence="2">GT-2023</strain>
        <tissue evidence="2">Liver</tissue>
    </source>
</reference>
<feature type="region of interest" description="Disordered" evidence="1">
    <location>
        <begin position="1"/>
        <end position="24"/>
    </location>
</feature>
<comment type="caution">
    <text evidence="2">The sequence shown here is derived from an EMBL/GenBank/DDBJ whole genome shotgun (WGS) entry which is preliminary data.</text>
</comment>
<proteinExistence type="predicted"/>
<evidence type="ECO:0000313" key="3">
    <source>
        <dbReference type="Proteomes" id="UP001558613"/>
    </source>
</evidence>
<evidence type="ECO:0000256" key="1">
    <source>
        <dbReference type="SAM" id="MobiDB-lite"/>
    </source>
</evidence>
<keyword evidence="3" id="KW-1185">Reference proteome</keyword>